<dbReference type="InterPro" id="IPR051532">
    <property type="entry name" value="Ester_Hydrolysis_Enzymes"/>
</dbReference>
<sequence length="247" mass="27854">MNRRHFLQTSIAAIIASSFAACSDSNKFKLERNLTVGCFGDSITNAGGFGYVEMLQAKLDKEHPELNVRLINFGKSSETVSGLTEEDHPGPRPYLFERLDDILTKTPIDLALFCYGINCGIYGKPSEELFNSFKIGVYSFLEKLRQKEIGAILLTPPPLALEAAPLSELSNEIPYGYKNPYPAYEKEVLQEFKSIVLNMQHPMSKMEIDIHTPLLQQQENCYDSDPIHPNKNGHQLIADTIFRNFSF</sequence>
<dbReference type="Proteomes" id="UP000276309">
    <property type="component" value="Chromosome"/>
</dbReference>
<organism evidence="2 3">
    <name type="scientific">Euzebyella marina</name>
    <dbReference type="NCBI Taxonomy" id="1761453"/>
    <lineage>
        <taxon>Bacteria</taxon>
        <taxon>Pseudomonadati</taxon>
        <taxon>Bacteroidota</taxon>
        <taxon>Flavobacteriia</taxon>
        <taxon>Flavobacteriales</taxon>
        <taxon>Flavobacteriaceae</taxon>
        <taxon>Euzebyella</taxon>
    </lineage>
</organism>
<evidence type="ECO:0000313" key="3">
    <source>
        <dbReference type="Proteomes" id="UP000276309"/>
    </source>
</evidence>
<dbReference type="InterPro" id="IPR036514">
    <property type="entry name" value="SGNH_hydro_sf"/>
</dbReference>
<evidence type="ECO:0000259" key="1">
    <source>
        <dbReference type="Pfam" id="PF13472"/>
    </source>
</evidence>
<dbReference type="Pfam" id="PF13472">
    <property type="entry name" value="Lipase_GDSL_2"/>
    <property type="match status" value="1"/>
</dbReference>
<dbReference type="PROSITE" id="PS51257">
    <property type="entry name" value="PROKAR_LIPOPROTEIN"/>
    <property type="match status" value="1"/>
</dbReference>
<dbReference type="Gene3D" id="3.40.50.1110">
    <property type="entry name" value="SGNH hydrolase"/>
    <property type="match status" value="1"/>
</dbReference>
<reference evidence="2 3" key="1">
    <citation type="submission" date="2018-08" db="EMBL/GenBank/DDBJ databases">
        <title>The reduced genetic potential of extracellular carbohydrate catabolism in Euzebyella marina RN62, a Flavobacteriia bacterium isolated from the hadal water.</title>
        <authorList>
            <person name="Xue C."/>
        </authorList>
    </citation>
    <scope>NUCLEOTIDE SEQUENCE [LARGE SCALE GENOMIC DNA]</scope>
    <source>
        <strain evidence="2 3">RN62</strain>
    </source>
</reference>
<keyword evidence="3" id="KW-1185">Reference proteome</keyword>
<dbReference type="OrthoDB" id="9774205at2"/>
<dbReference type="SUPFAM" id="SSF52266">
    <property type="entry name" value="SGNH hydrolase"/>
    <property type="match status" value="1"/>
</dbReference>
<dbReference type="InterPro" id="IPR013830">
    <property type="entry name" value="SGNH_hydro"/>
</dbReference>
<evidence type="ECO:0000313" key="2">
    <source>
        <dbReference type="EMBL" id="AYN69373.1"/>
    </source>
</evidence>
<dbReference type="EMBL" id="CP032050">
    <property type="protein sequence ID" value="AYN69373.1"/>
    <property type="molecule type" value="Genomic_DNA"/>
</dbReference>
<accession>A0A3G2LAZ5</accession>
<dbReference type="PANTHER" id="PTHR30383:SF5">
    <property type="entry name" value="SGNH HYDROLASE-TYPE ESTERASE DOMAIN-CONTAINING PROTEIN"/>
    <property type="match status" value="1"/>
</dbReference>
<dbReference type="RefSeq" id="WP_121850379.1">
    <property type="nucleotide sequence ID" value="NZ_CP032050.1"/>
</dbReference>
<feature type="domain" description="SGNH hydrolase-type esterase" evidence="1">
    <location>
        <begin position="38"/>
        <end position="236"/>
    </location>
</feature>
<dbReference type="KEGG" id="emar:D1013_19270"/>
<dbReference type="GO" id="GO:0004622">
    <property type="term" value="F:phosphatidylcholine lysophospholipase activity"/>
    <property type="evidence" value="ECO:0007669"/>
    <property type="project" value="TreeGrafter"/>
</dbReference>
<dbReference type="AlphaFoldDB" id="A0A3G2LAZ5"/>
<gene>
    <name evidence="2" type="ORF">D1013_19270</name>
</gene>
<dbReference type="PANTHER" id="PTHR30383">
    <property type="entry name" value="THIOESTERASE 1/PROTEASE 1/LYSOPHOSPHOLIPASE L1"/>
    <property type="match status" value="1"/>
</dbReference>
<proteinExistence type="predicted"/>
<name>A0A3G2LAZ5_9FLAO</name>
<protein>
    <recommendedName>
        <fullName evidence="1">SGNH hydrolase-type esterase domain-containing protein</fullName>
    </recommendedName>
</protein>